<dbReference type="InterPro" id="IPR036962">
    <property type="entry name" value="Glyco_hydro_3_N_sf"/>
</dbReference>
<evidence type="ECO:0000256" key="2">
    <source>
        <dbReference type="ARBA" id="ARBA00022801"/>
    </source>
</evidence>
<dbReference type="PANTHER" id="PTHR30480:SF8">
    <property type="entry name" value="PUTATIVE (AFU_ORTHOLOGUE AFUA_8G04060)-RELATED"/>
    <property type="match status" value="1"/>
</dbReference>
<dbReference type="GO" id="GO:0004553">
    <property type="term" value="F:hydrolase activity, hydrolyzing O-glycosyl compounds"/>
    <property type="evidence" value="ECO:0007669"/>
    <property type="project" value="InterPro"/>
</dbReference>
<organism evidence="6 7">
    <name type="scientific">Brettanomyces naardenensis</name>
    <name type="common">Yeast</name>
    <dbReference type="NCBI Taxonomy" id="13370"/>
    <lineage>
        <taxon>Eukaryota</taxon>
        <taxon>Fungi</taxon>
        <taxon>Dikarya</taxon>
        <taxon>Ascomycota</taxon>
        <taxon>Saccharomycotina</taxon>
        <taxon>Pichiomycetes</taxon>
        <taxon>Pichiales</taxon>
        <taxon>Pichiaceae</taxon>
        <taxon>Brettanomyces</taxon>
    </lineage>
</organism>
<dbReference type="InParanoid" id="A0A448YFA1"/>
<dbReference type="PRINTS" id="PR00133">
    <property type="entry name" value="GLHYDRLASE3"/>
</dbReference>
<dbReference type="Proteomes" id="UP000290900">
    <property type="component" value="Unassembled WGS sequence"/>
</dbReference>
<feature type="domain" description="Glycoside hydrolase family 3 N-terminal" evidence="5">
    <location>
        <begin position="12"/>
        <end position="322"/>
    </location>
</feature>
<protein>
    <submittedName>
        <fullName evidence="6">DEKNAAC100075</fullName>
    </submittedName>
</protein>
<accession>A0A448YFA1</accession>
<feature type="compositionally biased region" description="Low complexity" evidence="4">
    <location>
        <begin position="569"/>
        <end position="584"/>
    </location>
</feature>
<dbReference type="InterPro" id="IPR050226">
    <property type="entry name" value="NagZ_Beta-hexosaminidase"/>
</dbReference>
<dbReference type="SUPFAM" id="SSF51445">
    <property type="entry name" value="(Trans)glycosidases"/>
    <property type="match status" value="1"/>
</dbReference>
<dbReference type="Gene3D" id="3.20.20.300">
    <property type="entry name" value="Glycoside hydrolase, family 3, N-terminal domain"/>
    <property type="match status" value="1"/>
</dbReference>
<dbReference type="STRING" id="13370.A0A448YFA1"/>
<feature type="region of interest" description="Disordered" evidence="4">
    <location>
        <begin position="599"/>
        <end position="637"/>
    </location>
</feature>
<dbReference type="Gene3D" id="3.40.630.30">
    <property type="match status" value="1"/>
</dbReference>
<feature type="region of interest" description="Disordered" evidence="4">
    <location>
        <begin position="556"/>
        <end position="586"/>
    </location>
</feature>
<dbReference type="OrthoDB" id="4215304at2759"/>
<reference evidence="6 7" key="1">
    <citation type="submission" date="2018-12" db="EMBL/GenBank/DDBJ databases">
        <authorList>
            <person name="Tiukova I."/>
            <person name="Dainat J."/>
        </authorList>
    </citation>
    <scope>NUCLEOTIDE SEQUENCE [LARGE SCALE GENOMIC DNA]</scope>
</reference>
<evidence type="ECO:0000313" key="7">
    <source>
        <dbReference type="Proteomes" id="UP000290900"/>
    </source>
</evidence>
<keyword evidence="2" id="KW-0378">Hydrolase</keyword>
<dbReference type="InterPro" id="IPR036881">
    <property type="entry name" value="Glyco_hydro_3_C_sf"/>
</dbReference>
<name>A0A448YFA1_BRENA</name>
<feature type="compositionally biased region" description="Polar residues" evidence="4">
    <location>
        <begin position="616"/>
        <end position="637"/>
    </location>
</feature>
<proteinExistence type="inferred from homology"/>
<dbReference type="Pfam" id="PF00933">
    <property type="entry name" value="Glyco_hydro_3"/>
    <property type="match status" value="1"/>
</dbReference>
<gene>
    <name evidence="6" type="ORF">BRENAR_LOCUS306</name>
</gene>
<evidence type="ECO:0000313" key="6">
    <source>
        <dbReference type="EMBL" id="VEU19569.1"/>
    </source>
</evidence>
<dbReference type="AlphaFoldDB" id="A0A448YFA1"/>
<evidence type="ECO:0000256" key="1">
    <source>
        <dbReference type="ARBA" id="ARBA00005336"/>
    </source>
</evidence>
<dbReference type="GO" id="GO:0005975">
    <property type="term" value="P:carbohydrate metabolic process"/>
    <property type="evidence" value="ECO:0007669"/>
    <property type="project" value="InterPro"/>
</dbReference>
<dbReference type="EMBL" id="CAACVR010000001">
    <property type="protein sequence ID" value="VEU19569.1"/>
    <property type="molecule type" value="Genomic_DNA"/>
</dbReference>
<evidence type="ECO:0000259" key="5">
    <source>
        <dbReference type="Pfam" id="PF00933"/>
    </source>
</evidence>
<sequence>MTDESADVVTDNVGKMLMAGFEGFELTPDSQGYKLIKNYRVHSFILGTKNFVNAPQMKALIQSLQDLAKSENYDHPLLIAVDQELGCCNSMYDGDWLTQFPGAMGLGATDDLDLIFKVGEAAGQELSSLGFSLYMGPVLDIVPRMASQLIGIRSFGSTVEDVTKYAGAFARGLKSGGMLTCAKHFPGMGTSFVDNLLELPMMLETFQQLETSHVLPFKYLMKEGIIDAVHASGVAVPNIAPNEIHACLSPQIVHKLLRKESNFDGLVMSECLELEALCRNIGLGQGAVMSILYARCDMAMVCNDFLYQKEALDSIRKAYESASYELIFAESLVRINRVLSRLHWTPEVVMTPKLLEIHKQLSVQAYKESITLIRDNEEALPITKHFGSRDNNILLLTPLLTEIHPNAHHASMHNPQERRLMPGEDVFQDFGERLANYNKALNYDVLHTSYTANGLTSMHEALIDSSRAVILVCAEASRNMYQIGVAKHVGVLCGGYKKLNGFMKKPLIIIAVTTPYDFLYHKGIGSAYLCTYDYTWNALSHLPAILFGDLQPTGRIPGNTNSADDQQESSPSTNSTPVNSSGNSLGMILNDAPRTALFSDPEDRKQIPPPVIQDGEVSSGSIGSVPPQTVTADTTPSPAPVNQTFAAFRNNNTYNSNGHRNSLEVHRRKRKKLNKPWLVEDFDISRDFTNLVLLLKNSWGSDLEEPLNPKMLDSLRHLLQETEETSRHFVVRNSTINILHGAIFTWVDKDSVNGRIMFIIVDKTKRRQSIAEVLHQHAIKYLTISRGCKTITLGTDFPLFNFLKAPITHELFANWSSPDPVQGGKAKLSNSALQIINFFRSVGWSSSRNKETRPQPIKKYILSLDMEKWMVSEKLVKQLKVLGIKFEIAEDHKEIIDLIRKNNFKAGDDESRFLEIYTTASAYIAQENKKQLKNTLIFKMIEPTSKTLIGSIILYNIKSKLANWFPFVEGAPRDKNGTMSCLTGVLVDSSYEALKPVMKLGLICTGVSFAKQFRVDTVILDNCCENEISELLDSGFEVYREYFSSLGIKMSYEWVV</sequence>
<dbReference type="InterPro" id="IPR001764">
    <property type="entry name" value="Glyco_hydro_3_N"/>
</dbReference>
<dbReference type="InterPro" id="IPR017853">
    <property type="entry name" value="GH"/>
</dbReference>
<keyword evidence="3" id="KW-0326">Glycosidase</keyword>
<dbReference type="Gene3D" id="3.40.50.1700">
    <property type="entry name" value="Glycoside hydrolase family 3 C-terminal domain"/>
    <property type="match status" value="1"/>
</dbReference>
<comment type="similarity">
    <text evidence="1">Belongs to the glycosyl hydrolase 3 family.</text>
</comment>
<dbReference type="SUPFAM" id="SSF55729">
    <property type="entry name" value="Acyl-CoA N-acyltransferases (Nat)"/>
    <property type="match status" value="1"/>
</dbReference>
<dbReference type="GO" id="GO:0009254">
    <property type="term" value="P:peptidoglycan turnover"/>
    <property type="evidence" value="ECO:0007669"/>
    <property type="project" value="TreeGrafter"/>
</dbReference>
<evidence type="ECO:0000256" key="3">
    <source>
        <dbReference type="ARBA" id="ARBA00023295"/>
    </source>
</evidence>
<evidence type="ECO:0000256" key="4">
    <source>
        <dbReference type="SAM" id="MobiDB-lite"/>
    </source>
</evidence>
<dbReference type="PANTHER" id="PTHR30480">
    <property type="entry name" value="BETA-HEXOSAMINIDASE-RELATED"/>
    <property type="match status" value="1"/>
</dbReference>
<dbReference type="InterPro" id="IPR016181">
    <property type="entry name" value="Acyl_CoA_acyltransferase"/>
</dbReference>
<keyword evidence="7" id="KW-1185">Reference proteome</keyword>